<reference evidence="1 2" key="1">
    <citation type="submission" date="2020-07" db="EMBL/GenBank/DDBJ databases">
        <authorList>
            <person name="Cui H."/>
        </authorList>
    </citation>
    <scope>NUCLEOTIDE SEQUENCE [LARGE SCALE GENOMIC DNA]</scope>
    <source>
        <strain evidence="1 2">YPL8</strain>
    </source>
</reference>
<name>A0A7D5K7M2_9EURY</name>
<protein>
    <submittedName>
        <fullName evidence="1">Uncharacterized protein</fullName>
    </submittedName>
</protein>
<dbReference type="RefSeq" id="WP_179262324.1">
    <property type="nucleotide sequence ID" value="NZ_CP058601.1"/>
</dbReference>
<sequence length="45" mass="5188">MAREPEPERLVGILSPDEVEDARNAAERFGGRDEARFRRARNAFE</sequence>
<dbReference type="KEGG" id="haly:HYG82_15290"/>
<dbReference type="Proteomes" id="UP000509241">
    <property type="component" value="Chromosome"/>
</dbReference>
<evidence type="ECO:0000313" key="2">
    <source>
        <dbReference type="Proteomes" id="UP000509241"/>
    </source>
</evidence>
<evidence type="ECO:0000313" key="1">
    <source>
        <dbReference type="EMBL" id="QLG50123.1"/>
    </source>
</evidence>
<gene>
    <name evidence="1" type="ORF">HYG82_15290</name>
</gene>
<proteinExistence type="predicted"/>
<organism evidence="1 2">
    <name type="scientific">Natrinema halophilum</name>
    <dbReference type="NCBI Taxonomy" id="1699371"/>
    <lineage>
        <taxon>Archaea</taxon>
        <taxon>Methanobacteriati</taxon>
        <taxon>Methanobacteriota</taxon>
        <taxon>Stenosarchaea group</taxon>
        <taxon>Halobacteria</taxon>
        <taxon>Halobacteriales</taxon>
        <taxon>Natrialbaceae</taxon>
        <taxon>Natrinema</taxon>
    </lineage>
</organism>
<dbReference type="GeneID" id="56034683"/>
<accession>A0A7D5K7M2</accession>
<keyword evidence="2" id="KW-1185">Reference proteome</keyword>
<dbReference type="EMBL" id="CP058601">
    <property type="protein sequence ID" value="QLG50123.1"/>
    <property type="molecule type" value="Genomic_DNA"/>
</dbReference>
<dbReference type="AlphaFoldDB" id="A0A7D5K7M2"/>